<gene>
    <name evidence="2" type="ORF">IAB46_01990</name>
</gene>
<dbReference type="EMBL" id="DVIT01000007">
    <property type="protein sequence ID" value="HIS46324.1"/>
    <property type="molecule type" value="Genomic_DNA"/>
</dbReference>
<dbReference type="Pfam" id="PF02518">
    <property type="entry name" value="HATPase_c"/>
    <property type="match status" value="1"/>
</dbReference>
<evidence type="ECO:0000313" key="3">
    <source>
        <dbReference type="Proteomes" id="UP000823927"/>
    </source>
</evidence>
<organism evidence="2 3">
    <name type="scientific">Candidatus Scybalocola faecigallinarum</name>
    <dbReference type="NCBI Taxonomy" id="2840941"/>
    <lineage>
        <taxon>Bacteria</taxon>
        <taxon>Bacillati</taxon>
        <taxon>Bacillota</taxon>
        <taxon>Clostridia</taxon>
        <taxon>Lachnospirales</taxon>
        <taxon>Lachnospiraceae</taxon>
        <taxon>Lachnospiraceae incertae sedis</taxon>
        <taxon>Candidatus Scybalocola (ex Gilroy et al. 2021)</taxon>
    </lineage>
</organism>
<name>A0A9D1F2J5_9FIRM</name>
<dbReference type="SUPFAM" id="SSF55874">
    <property type="entry name" value="ATPase domain of HSP90 chaperone/DNA topoisomerase II/histidine kinase"/>
    <property type="match status" value="1"/>
</dbReference>
<dbReference type="AlphaFoldDB" id="A0A9D1F2J5"/>
<evidence type="ECO:0000313" key="2">
    <source>
        <dbReference type="EMBL" id="HIS46324.1"/>
    </source>
</evidence>
<dbReference type="PANTHER" id="PTHR34220:SF7">
    <property type="entry name" value="SENSOR HISTIDINE KINASE YPDA"/>
    <property type="match status" value="1"/>
</dbReference>
<reference evidence="2" key="1">
    <citation type="submission" date="2020-10" db="EMBL/GenBank/DDBJ databases">
        <authorList>
            <person name="Gilroy R."/>
        </authorList>
    </citation>
    <scope>NUCLEOTIDE SEQUENCE</scope>
    <source>
        <strain evidence="2">CHK178-757</strain>
    </source>
</reference>
<dbReference type="InterPro" id="IPR036890">
    <property type="entry name" value="HATPase_C_sf"/>
</dbReference>
<dbReference type="Proteomes" id="UP000823927">
    <property type="component" value="Unassembled WGS sequence"/>
</dbReference>
<accession>A0A9D1F2J5</accession>
<feature type="domain" description="Histidine kinase/HSP90-like ATPase" evidence="1">
    <location>
        <begin position="28"/>
        <end position="137"/>
    </location>
</feature>
<dbReference type="InterPro" id="IPR050640">
    <property type="entry name" value="Bact_2-comp_sensor_kinase"/>
</dbReference>
<comment type="caution">
    <text evidence="2">The sequence shown here is derived from an EMBL/GenBank/DDBJ whole genome shotgun (WGS) entry which is preliminary data.</text>
</comment>
<sequence>MHRPIPGLFFSIVEYEEDLGKALIPPLIVQNFAENAIKHSLKIGNRITILVVADYCPEDEEKKTMRIRLADTGEGISDELVEKIEIFKKTGVHQEGLGVGIQNAIERLKSLYDDKSTVRIGRDEAYGGTNVEIILPIYYERKVKEENDEDPVDR</sequence>
<dbReference type="InterPro" id="IPR003594">
    <property type="entry name" value="HATPase_dom"/>
</dbReference>
<evidence type="ECO:0000259" key="1">
    <source>
        <dbReference type="Pfam" id="PF02518"/>
    </source>
</evidence>
<dbReference type="PANTHER" id="PTHR34220">
    <property type="entry name" value="SENSOR HISTIDINE KINASE YPDA"/>
    <property type="match status" value="1"/>
</dbReference>
<dbReference type="Gene3D" id="3.30.565.10">
    <property type="entry name" value="Histidine kinase-like ATPase, C-terminal domain"/>
    <property type="match status" value="1"/>
</dbReference>
<proteinExistence type="predicted"/>
<reference evidence="2" key="2">
    <citation type="journal article" date="2021" name="PeerJ">
        <title>Extensive microbial diversity within the chicken gut microbiome revealed by metagenomics and culture.</title>
        <authorList>
            <person name="Gilroy R."/>
            <person name="Ravi A."/>
            <person name="Getino M."/>
            <person name="Pursley I."/>
            <person name="Horton D.L."/>
            <person name="Alikhan N.F."/>
            <person name="Baker D."/>
            <person name="Gharbi K."/>
            <person name="Hall N."/>
            <person name="Watson M."/>
            <person name="Adriaenssens E.M."/>
            <person name="Foster-Nyarko E."/>
            <person name="Jarju S."/>
            <person name="Secka A."/>
            <person name="Antonio M."/>
            <person name="Oren A."/>
            <person name="Chaudhuri R.R."/>
            <person name="La Ragione R."/>
            <person name="Hildebrand F."/>
            <person name="Pallen M.J."/>
        </authorList>
    </citation>
    <scope>NUCLEOTIDE SEQUENCE</scope>
    <source>
        <strain evidence="2">CHK178-757</strain>
    </source>
</reference>
<protein>
    <recommendedName>
        <fullName evidence="1">Histidine kinase/HSP90-like ATPase domain-containing protein</fullName>
    </recommendedName>
</protein>